<keyword evidence="2 5" id="KW-0689">Ribosomal protein</keyword>
<gene>
    <name evidence="5 8" type="primary">rpsU</name>
    <name evidence="8" type="ORF">HLPCO_000342</name>
</gene>
<evidence type="ECO:0000256" key="1">
    <source>
        <dbReference type="ARBA" id="ARBA00006640"/>
    </source>
</evidence>
<dbReference type="GO" id="GO:0003735">
    <property type="term" value="F:structural constituent of ribosome"/>
    <property type="evidence" value="ECO:0007669"/>
    <property type="project" value="InterPro"/>
</dbReference>
<feature type="compositionally biased region" description="Basic residues" evidence="7">
    <location>
        <begin position="43"/>
        <end position="57"/>
    </location>
</feature>
<dbReference type="Proteomes" id="UP000005707">
    <property type="component" value="Unassembled WGS sequence"/>
</dbReference>
<dbReference type="GO" id="GO:0006412">
    <property type="term" value="P:translation"/>
    <property type="evidence" value="ECO:0007669"/>
    <property type="project" value="UniProtKB-UniRule"/>
</dbReference>
<evidence type="ECO:0000256" key="4">
    <source>
        <dbReference type="ARBA" id="ARBA00035135"/>
    </source>
</evidence>
<dbReference type="PRINTS" id="PR00976">
    <property type="entry name" value="RIBOSOMALS21"/>
</dbReference>
<keyword evidence="3 5" id="KW-0687">Ribonucleoprotein</keyword>
<sequence length="57" mass="6544">MAKTIVRSNESLEDALRRFKTDVNRAGTLSEARKRQYYVKPSTNRKLKAAAKGNKKF</sequence>
<accession>U2EGD4</accession>
<dbReference type="GO" id="GO:1990904">
    <property type="term" value="C:ribonucleoprotein complex"/>
    <property type="evidence" value="ECO:0007669"/>
    <property type="project" value="UniProtKB-KW"/>
</dbReference>
<reference evidence="8 9" key="2">
    <citation type="journal article" date="2013" name="PLoS ONE">
        <title>INDIGO - INtegrated Data Warehouse of MIcrobial GenOmes with Examples from the Red Sea Extremophiles.</title>
        <authorList>
            <person name="Alam I."/>
            <person name="Antunes A."/>
            <person name="Kamau A.A."/>
            <person name="Ba Alawi W."/>
            <person name="Kalkatawi M."/>
            <person name="Stingl U."/>
            <person name="Bajic V.B."/>
        </authorList>
    </citation>
    <scope>NUCLEOTIDE SEQUENCE [LARGE SCALE GENOMIC DNA]</scope>
    <source>
        <strain evidence="8 9">SSD-17B</strain>
    </source>
</reference>
<organism evidence="8 9">
    <name type="scientific">Haloplasma contractile SSD-17B</name>
    <dbReference type="NCBI Taxonomy" id="1033810"/>
    <lineage>
        <taxon>Bacteria</taxon>
        <taxon>Bacillati</taxon>
        <taxon>Mycoplasmatota</taxon>
        <taxon>Mollicutes</taxon>
        <taxon>Haloplasmatales</taxon>
        <taxon>Haloplasmataceae</taxon>
        <taxon>Haloplasma</taxon>
    </lineage>
</organism>
<dbReference type="RefSeq" id="WP_008826219.1">
    <property type="nucleotide sequence ID" value="NZ_AFNU02000001.1"/>
</dbReference>
<dbReference type="eggNOG" id="COG0828">
    <property type="taxonomic scope" value="Bacteria"/>
</dbReference>
<dbReference type="AlphaFoldDB" id="U2EGD4"/>
<evidence type="ECO:0000313" key="9">
    <source>
        <dbReference type="Proteomes" id="UP000005707"/>
    </source>
</evidence>
<dbReference type="STRING" id="1033810.HLPCO_000342"/>
<dbReference type="GO" id="GO:0005840">
    <property type="term" value="C:ribosome"/>
    <property type="evidence" value="ECO:0007669"/>
    <property type="project" value="UniProtKB-KW"/>
</dbReference>
<evidence type="ECO:0000313" key="8">
    <source>
        <dbReference type="EMBL" id="ERJ13676.1"/>
    </source>
</evidence>
<comment type="caution">
    <text evidence="8">The sequence shown here is derived from an EMBL/GenBank/DDBJ whole genome shotgun (WGS) entry which is preliminary data.</text>
</comment>
<evidence type="ECO:0000256" key="7">
    <source>
        <dbReference type="SAM" id="MobiDB-lite"/>
    </source>
</evidence>
<dbReference type="Pfam" id="PF01165">
    <property type="entry name" value="Ribosomal_S21"/>
    <property type="match status" value="1"/>
</dbReference>
<dbReference type="InterPro" id="IPR038380">
    <property type="entry name" value="Ribosomal_bS21_sf"/>
</dbReference>
<protein>
    <recommendedName>
        <fullName evidence="4 5">Small ribosomal subunit protein bS21</fullName>
    </recommendedName>
</protein>
<keyword evidence="9" id="KW-1185">Reference proteome</keyword>
<dbReference type="EMBL" id="AFNU02000001">
    <property type="protein sequence ID" value="ERJ13676.1"/>
    <property type="molecule type" value="Genomic_DNA"/>
</dbReference>
<dbReference type="InParanoid" id="U2EGD4"/>
<comment type="similarity">
    <text evidence="1 5 6">Belongs to the bacterial ribosomal protein bS21 family.</text>
</comment>
<dbReference type="OrthoDB" id="9799244at2"/>
<evidence type="ECO:0000256" key="6">
    <source>
        <dbReference type="RuleBase" id="RU000667"/>
    </source>
</evidence>
<evidence type="ECO:0000256" key="2">
    <source>
        <dbReference type="ARBA" id="ARBA00022980"/>
    </source>
</evidence>
<dbReference type="NCBIfam" id="TIGR00030">
    <property type="entry name" value="S21p"/>
    <property type="match status" value="1"/>
</dbReference>
<proteinExistence type="inferred from homology"/>
<dbReference type="Gene3D" id="1.20.5.1150">
    <property type="entry name" value="Ribosomal protein S8"/>
    <property type="match status" value="1"/>
</dbReference>
<feature type="region of interest" description="Disordered" evidence="7">
    <location>
        <begin position="36"/>
        <end position="57"/>
    </location>
</feature>
<reference evidence="8 9" key="1">
    <citation type="journal article" date="2011" name="J. Bacteriol.">
        <title>Genome sequence of Haloplasma contractile, an unusual contractile bacterium from a deep-sea anoxic brine lake.</title>
        <authorList>
            <person name="Antunes A."/>
            <person name="Alam I."/>
            <person name="El Dorry H."/>
            <person name="Siam R."/>
            <person name="Robertson A."/>
            <person name="Bajic V.B."/>
            <person name="Stingl U."/>
        </authorList>
    </citation>
    <scope>NUCLEOTIDE SEQUENCE [LARGE SCALE GENOMIC DNA]</scope>
    <source>
        <strain evidence="8 9">SSD-17B</strain>
    </source>
</reference>
<evidence type="ECO:0000256" key="3">
    <source>
        <dbReference type="ARBA" id="ARBA00023274"/>
    </source>
</evidence>
<dbReference type="InterPro" id="IPR001911">
    <property type="entry name" value="Ribosomal_bS21"/>
</dbReference>
<name>U2EGD4_9MOLU</name>
<dbReference type="HAMAP" id="MF_00358">
    <property type="entry name" value="Ribosomal_bS21"/>
    <property type="match status" value="1"/>
</dbReference>
<evidence type="ECO:0000256" key="5">
    <source>
        <dbReference type="HAMAP-Rule" id="MF_00358"/>
    </source>
</evidence>
<dbReference type="FunCoup" id="U2EGD4">
    <property type="interactions" value="236"/>
</dbReference>